<evidence type="ECO:0000313" key="2">
    <source>
        <dbReference type="EMBL" id="RUS90335.1"/>
    </source>
</evidence>
<feature type="chain" id="PRO_5018726764" evidence="1">
    <location>
        <begin position="22"/>
        <end position="236"/>
    </location>
</feature>
<organism evidence="2 3">
    <name type="scientific">Elysia chlorotica</name>
    <name type="common">Eastern emerald elysia</name>
    <name type="synonym">Sea slug</name>
    <dbReference type="NCBI Taxonomy" id="188477"/>
    <lineage>
        <taxon>Eukaryota</taxon>
        <taxon>Metazoa</taxon>
        <taxon>Spiralia</taxon>
        <taxon>Lophotrochozoa</taxon>
        <taxon>Mollusca</taxon>
        <taxon>Gastropoda</taxon>
        <taxon>Heterobranchia</taxon>
        <taxon>Euthyneura</taxon>
        <taxon>Panpulmonata</taxon>
        <taxon>Sacoglossa</taxon>
        <taxon>Placobranchoidea</taxon>
        <taxon>Plakobranchidae</taxon>
        <taxon>Elysia</taxon>
    </lineage>
</organism>
<name>A0A3S1BWE0_ELYCH</name>
<comment type="caution">
    <text evidence="2">The sequence shown here is derived from an EMBL/GenBank/DDBJ whole genome shotgun (WGS) entry which is preliminary data.</text>
</comment>
<sequence>MVPALFRVVCFCMATYFSALASESSLEADIKMHGVDDRNPASFSLWSALKRVLQSKFEPLDERMDEDFSNGNTLEQHDSNDQAACCSCGTDDAMAQREEEVRAAQLSRVTDILLDKMRFESDDLDKLSSVTKDNQMEITLPKLPPNLLDIDSENDVGQDVDEYYAWDKQTIEPGKYFSEDCPLFPAGGCFSFDLNDLQNYRDSIQGSILWLHTISGQMTLHQQHEVVVYQLFPKNM</sequence>
<evidence type="ECO:0000313" key="3">
    <source>
        <dbReference type="Proteomes" id="UP000271974"/>
    </source>
</evidence>
<dbReference type="Proteomes" id="UP000271974">
    <property type="component" value="Unassembled WGS sequence"/>
</dbReference>
<protein>
    <submittedName>
        <fullName evidence="2">Uncharacterized protein</fullName>
    </submittedName>
</protein>
<gene>
    <name evidence="2" type="ORF">EGW08_001933</name>
</gene>
<keyword evidence="3" id="KW-1185">Reference proteome</keyword>
<proteinExistence type="predicted"/>
<reference evidence="2 3" key="1">
    <citation type="submission" date="2019-01" db="EMBL/GenBank/DDBJ databases">
        <title>A draft genome assembly of the solar-powered sea slug Elysia chlorotica.</title>
        <authorList>
            <person name="Cai H."/>
            <person name="Li Q."/>
            <person name="Fang X."/>
            <person name="Li J."/>
            <person name="Curtis N.E."/>
            <person name="Altenburger A."/>
            <person name="Shibata T."/>
            <person name="Feng M."/>
            <person name="Maeda T."/>
            <person name="Schwartz J.A."/>
            <person name="Shigenobu S."/>
            <person name="Lundholm N."/>
            <person name="Nishiyama T."/>
            <person name="Yang H."/>
            <person name="Hasebe M."/>
            <person name="Li S."/>
            <person name="Pierce S.K."/>
            <person name="Wang J."/>
        </authorList>
    </citation>
    <scope>NUCLEOTIDE SEQUENCE [LARGE SCALE GENOMIC DNA]</scope>
    <source>
        <strain evidence="2">EC2010</strain>
        <tissue evidence="2">Whole organism of an adult</tissue>
    </source>
</reference>
<accession>A0A3S1BWE0</accession>
<feature type="signal peptide" evidence="1">
    <location>
        <begin position="1"/>
        <end position="21"/>
    </location>
</feature>
<dbReference type="EMBL" id="RQTK01000035">
    <property type="protein sequence ID" value="RUS90335.1"/>
    <property type="molecule type" value="Genomic_DNA"/>
</dbReference>
<dbReference type="OrthoDB" id="10623782at2759"/>
<dbReference type="AlphaFoldDB" id="A0A3S1BWE0"/>
<keyword evidence="1" id="KW-0732">Signal</keyword>
<evidence type="ECO:0000256" key="1">
    <source>
        <dbReference type="SAM" id="SignalP"/>
    </source>
</evidence>